<dbReference type="AlphaFoldDB" id="A0A9P1DYE8"/>
<protein>
    <recommendedName>
        <fullName evidence="3">non-specific serine/threonine protein kinase</fullName>
        <ecNumber evidence="3">2.7.11.1</ecNumber>
    </recommendedName>
</protein>
<keyword evidence="12" id="KW-1133">Transmembrane helix</keyword>
<evidence type="ECO:0000256" key="13">
    <source>
        <dbReference type="ARBA" id="ARBA00023136"/>
    </source>
</evidence>
<keyword evidence="10" id="KW-0418">Kinase</keyword>
<dbReference type="Pfam" id="PF07714">
    <property type="entry name" value="PK_Tyr_Ser-Thr"/>
    <property type="match status" value="1"/>
</dbReference>
<comment type="subcellular location">
    <subcellularLocation>
        <location evidence="1">Membrane</location>
        <topology evidence="1">Single-pass type I membrane protein</topology>
    </subcellularLocation>
</comment>
<keyword evidence="9" id="KW-0547">Nucleotide-binding</keyword>
<evidence type="ECO:0000313" key="21">
    <source>
        <dbReference type="Proteomes" id="UP001152484"/>
    </source>
</evidence>
<dbReference type="EC" id="2.7.11.1" evidence="3"/>
<evidence type="ECO:0000256" key="9">
    <source>
        <dbReference type="ARBA" id="ARBA00022741"/>
    </source>
</evidence>
<evidence type="ECO:0000256" key="14">
    <source>
        <dbReference type="ARBA" id="ARBA00023170"/>
    </source>
</evidence>
<evidence type="ECO:0000256" key="6">
    <source>
        <dbReference type="ARBA" id="ARBA00022679"/>
    </source>
</evidence>
<comment type="caution">
    <text evidence="20">The sequence shown here is derived from an EMBL/GenBank/DDBJ whole genome shotgun (WGS) entry which is preliminary data.</text>
</comment>
<dbReference type="PROSITE" id="PS50011">
    <property type="entry name" value="PROTEIN_KINASE_DOM"/>
    <property type="match status" value="1"/>
</dbReference>
<dbReference type="EMBL" id="CAMAPE010000004">
    <property type="protein sequence ID" value="CAH9060565.1"/>
    <property type="molecule type" value="Genomic_DNA"/>
</dbReference>
<evidence type="ECO:0000256" key="1">
    <source>
        <dbReference type="ARBA" id="ARBA00004479"/>
    </source>
</evidence>
<dbReference type="InterPro" id="IPR013210">
    <property type="entry name" value="LRR_N_plant-typ"/>
</dbReference>
<organism evidence="20 21">
    <name type="scientific">Cuscuta europaea</name>
    <name type="common">European dodder</name>
    <dbReference type="NCBI Taxonomy" id="41803"/>
    <lineage>
        <taxon>Eukaryota</taxon>
        <taxon>Viridiplantae</taxon>
        <taxon>Streptophyta</taxon>
        <taxon>Embryophyta</taxon>
        <taxon>Tracheophyta</taxon>
        <taxon>Spermatophyta</taxon>
        <taxon>Magnoliopsida</taxon>
        <taxon>eudicotyledons</taxon>
        <taxon>Gunneridae</taxon>
        <taxon>Pentapetalae</taxon>
        <taxon>asterids</taxon>
        <taxon>lamiids</taxon>
        <taxon>Solanales</taxon>
        <taxon>Convolvulaceae</taxon>
        <taxon>Cuscuteae</taxon>
        <taxon>Cuscuta</taxon>
        <taxon>Cuscuta subgen. Cuscuta</taxon>
    </lineage>
</organism>
<evidence type="ECO:0000256" key="4">
    <source>
        <dbReference type="ARBA" id="ARBA00022527"/>
    </source>
</evidence>
<comment type="catalytic activity">
    <reaction evidence="17">
        <text>L-seryl-[protein] + ATP = O-phospho-L-seryl-[protein] + ADP + H(+)</text>
        <dbReference type="Rhea" id="RHEA:17989"/>
        <dbReference type="Rhea" id="RHEA-COMP:9863"/>
        <dbReference type="Rhea" id="RHEA-COMP:11604"/>
        <dbReference type="ChEBI" id="CHEBI:15378"/>
        <dbReference type="ChEBI" id="CHEBI:29999"/>
        <dbReference type="ChEBI" id="CHEBI:30616"/>
        <dbReference type="ChEBI" id="CHEBI:83421"/>
        <dbReference type="ChEBI" id="CHEBI:456216"/>
        <dbReference type="EC" id="2.7.11.1"/>
    </reaction>
</comment>
<dbReference type="InterPro" id="IPR008271">
    <property type="entry name" value="Ser/Thr_kinase_AS"/>
</dbReference>
<dbReference type="PANTHER" id="PTHR48006:SF95">
    <property type="entry name" value="LEUCINE-RICH REPEAT RECEPTOR PROTEIN KINASE MSP1"/>
    <property type="match status" value="1"/>
</dbReference>
<comment type="similarity">
    <text evidence="2">Belongs to the protein kinase superfamily. Ser/Thr protein kinase family.</text>
</comment>
<dbReference type="FunFam" id="1.10.510.10:FF:000309">
    <property type="entry name" value="Leucine-rich repeat receptor-like protein kinase"/>
    <property type="match status" value="1"/>
</dbReference>
<dbReference type="GO" id="GO:0004674">
    <property type="term" value="F:protein serine/threonine kinase activity"/>
    <property type="evidence" value="ECO:0007669"/>
    <property type="project" value="UniProtKB-KW"/>
</dbReference>
<feature type="domain" description="Protein kinase" evidence="19">
    <location>
        <begin position="84"/>
        <end position="351"/>
    </location>
</feature>
<dbReference type="SUPFAM" id="SSF56112">
    <property type="entry name" value="Protein kinase-like (PK-like)"/>
    <property type="match status" value="1"/>
</dbReference>
<evidence type="ECO:0000256" key="2">
    <source>
        <dbReference type="ARBA" id="ARBA00008684"/>
    </source>
</evidence>
<reference evidence="20" key="1">
    <citation type="submission" date="2022-07" db="EMBL/GenBank/DDBJ databases">
        <authorList>
            <person name="Macas J."/>
            <person name="Novak P."/>
            <person name="Neumann P."/>
        </authorList>
    </citation>
    <scope>NUCLEOTIDE SEQUENCE</scope>
</reference>
<keyword evidence="5" id="KW-0433">Leucine-rich repeat</keyword>
<keyword evidence="21" id="KW-1185">Reference proteome</keyword>
<sequence>MSTNLKYCHALLMAVLWIMHFEITIRASLNDITSLKVLRDSLIPSKYAIPEWFNTSIYPCDWTGITCDDKKVIKIDLSCAHQPLSLPFPKSIGQFRSLIYLNIRHCNLSGAIYPTIWSLENLEEMDFTGNKLNGTLPAAILGLRKVHHENLVPLVGYCVFEDERFLIYDYMENGSLEAWLRSGAHSTGGIFWTTRFNICLDSARGLAFLHHGVVPHIIHRDIKSSNILLDKNFKARLSDFGLARTISACESHVSTMLAGTFGYIPPEYGQKMVATTKGDVYSFGVVMLEIVTGRAPTGQADGEGGNLVGWVKCMVQEGKEFDVLDPCFSRSSITSRDQMLCVLHIARLCTC</sequence>
<evidence type="ECO:0000256" key="17">
    <source>
        <dbReference type="ARBA" id="ARBA00048679"/>
    </source>
</evidence>
<keyword evidence="7" id="KW-0812">Transmembrane</keyword>
<dbReference type="Pfam" id="PF00560">
    <property type="entry name" value="LRR_1"/>
    <property type="match status" value="2"/>
</dbReference>
<proteinExistence type="inferred from homology"/>
<accession>A0A9P1DYE8</accession>
<keyword evidence="14" id="KW-0675">Receptor</keyword>
<keyword evidence="8" id="KW-0677">Repeat</keyword>
<dbReference type="InterPro" id="IPR001611">
    <property type="entry name" value="Leu-rich_rpt"/>
</dbReference>
<dbReference type="InterPro" id="IPR032675">
    <property type="entry name" value="LRR_dom_sf"/>
</dbReference>
<dbReference type="GO" id="GO:0005524">
    <property type="term" value="F:ATP binding"/>
    <property type="evidence" value="ECO:0007669"/>
    <property type="project" value="UniProtKB-KW"/>
</dbReference>
<evidence type="ECO:0000256" key="7">
    <source>
        <dbReference type="ARBA" id="ARBA00022692"/>
    </source>
</evidence>
<evidence type="ECO:0000256" key="10">
    <source>
        <dbReference type="ARBA" id="ARBA00022777"/>
    </source>
</evidence>
<comment type="catalytic activity">
    <reaction evidence="16">
        <text>L-threonyl-[protein] + ATP = O-phospho-L-threonyl-[protein] + ADP + H(+)</text>
        <dbReference type="Rhea" id="RHEA:46608"/>
        <dbReference type="Rhea" id="RHEA-COMP:11060"/>
        <dbReference type="Rhea" id="RHEA-COMP:11605"/>
        <dbReference type="ChEBI" id="CHEBI:15378"/>
        <dbReference type="ChEBI" id="CHEBI:30013"/>
        <dbReference type="ChEBI" id="CHEBI:30616"/>
        <dbReference type="ChEBI" id="CHEBI:61977"/>
        <dbReference type="ChEBI" id="CHEBI:456216"/>
        <dbReference type="EC" id="2.7.11.1"/>
    </reaction>
</comment>
<dbReference type="InterPro" id="IPR000719">
    <property type="entry name" value="Prot_kinase_dom"/>
</dbReference>
<feature type="chain" id="PRO_5040191577" description="non-specific serine/threonine protein kinase" evidence="18">
    <location>
        <begin position="28"/>
        <end position="351"/>
    </location>
</feature>
<dbReference type="Proteomes" id="UP001152484">
    <property type="component" value="Unassembled WGS sequence"/>
</dbReference>
<evidence type="ECO:0000256" key="18">
    <source>
        <dbReference type="SAM" id="SignalP"/>
    </source>
</evidence>
<evidence type="ECO:0000256" key="11">
    <source>
        <dbReference type="ARBA" id="ARBA00022840"/>
    </source>
</evidence>
<evidence type="ECO:0000256" key="12">
    <source>
        <dbReference type="ARBA" id="ARBA00022989"/>
    </source>
</evidence>
<feature type="non-terminal residue" evidence="20">
    <location>
        <position position="351"/>
    </location>
</feature>
<dbReference type="Pfam" id="PF08263">
    <property type="entry name" value="LRRNT_2"/>
    <property type="match status" value="1"/>
</dbReference>
<dbReference type="Gene3D" id="3.80.10.10">
    <property type="entry name" value="Ribonuclease Inhibitor"/>
    <property type="match status" value="1"/>
</dbReference>
<name>A0A9P1DYE8_CUSEU</name>
<evidence type="ECO:0000256" key="8">
    <source>
        <dbReference type="ARBA" id="ARBA00022737"/>
    </source>
</evidence>
<gene>
    <name evidence="20" type="ORF">CEURO_LOCUS1593</name>
</gene>
<dbReference type="Gene3D" id="1.10.510.10">
    <property type="entry name" value="Transferase(Phosphotransferase) domain 1"/>
    <property type="match status" value="1"/>
</dbReference>
<evidence type="ECO:0000259" key="19">
    <source>
        <dbReference type="PROSITE" id="PS50011"/>
    </source>
</evidence>
<keyword evidence="11" id="KW-0067">ATP-binding</keyword>
<keyword evidence="6" id="KW-0808">Transferase</keyword>
<dbReference type="GO" id="GO:0016020">
    <property type="term" value="C:membrane"/>
    <property type="evidence" value="ECO:0007669"/>
    <property type="project" value="UniProtKB-SubCell"/>
</dbReference>
<dbReference type="InterPro" id="IPR001245">
    <property type="entry name" value="Ser-Thr/Tyr_kinase_cat_dom"/>
</dbReference>
<evidence type="ECO:0000256" key="15">
    <source>
        <dbReference type="ARBA" id="ARBA00023180"/>
    </source>
</evidence>
<keyword evidence="15" id="KW-0325">Glycoprotein</keyword>
<evidence type="ECO:0000256" key="5">
    <source>
        <dbReference type="ARBA" id="ARBA00022614"/>
    </source>
</evidence>
<dbReference type="SUPFAM" id="SSF52058">
    <property type="entry name" value="L domain-like"/>
    <property type="match status" value="1"/>
</dbReference>
<dbReference type="PROSITE" id="PS00108">
    <property type="entry name" value="PROTEIN_KINASE_ST"/>
    <property type="match status" value="1"/>
</dbReference>
<dbReference type="InterPro" id="IPR051824">
    <property type="entry name" value="LRR_Rcpt-Like_S/T_Kinase"/>
</dbReference>
<dbReference type="InterPro" id="IPR011009">
    <property type="entry name" value="Kinase-like_dom_sf"/>
</dbReference>
<keyword evidence="13" id="KW-0472">Membrane</keyword>
<feature type="signal peptide" evidence="18">
    <location>
        <begin position="1"/>
        <end position="27"/>
    </location>
</feature>
<keyword evidence="18" id="KW-0732">Signal</keyword>
<evidence type="ECO:0000313" key="20">
    <source>
        <dbReference type="EMBL" id="CAH9060565.1"/>
    </source>
</evidence>
<keyword evidence="4" id="KW-0723">Serine/threonine-protein kinase</keyword>
<evidence type="ECO:0000256" key="16">
    <source>
        <dbReference type="ARBA" id="ARBA00047899"/>
    </source>
</evidence>
<evidence type="ECO:0000256" key="3">
    <source>
        <dbReference type="ARBA" id="ARBA00012513"/>
    </source>
</evidence>
<dbReference type="OrthoDB" id="551849at2759"/>
<dbReference type="PANTHER" id="PTHR48006">
    <property type="entry name" value="LEUCINE-RICH REPEAT-CONTAINING PROTEIN DDB_G0281931-RELATED"/>
    <property type="match status" value="1"/>
</dbReference>
<dbReference type="SMART" id="SM00220">
    <property type="entry name" value="S_TKc"/>
    <property type="match status" value="1"/>
</dbReference>